<dbReference type="EMBL" id="AEPE02000002">
    <property type="protein sequence ID" value="EFZ37844.1"/>
    <property type="molecule type" value="Genomic_DNA"/>
</dbReference>
<evidence type="ECO:0000313" key="2">
    <source>
        <dbReference type="Proteomes" id="UP000005580"/>
    </source>
</evidence>
<accession>E7RM63</accession>
<protein>
    <submittedName>
        <fullName evidence="1">Uncharacterized protein</fullName>
    </submittedName>
</protein>
<gene>
    <name evidence="1" type="ORF">HMPREF0663_10213</name>
</gene>
<name>E7RM63_9BACT</name>
<keyword evidence="2" id="KW-1185">Reference proteome</keyword>
<reference evidence="1" key="1">
    <citation type="submission" date="2011-01" db="EMBL/GenBank/DDBJ databases">
        <authorList>
            <person name="Muzny D."/>
            <person name="Qin X."/>
            <person name="Buhay C."/>
            <person name="Dugan-Rocha S."/>
            <person name="Ding Y."/>
            <person name="Chen G."/>
            <person name="Hawes A."/>
            <person name="Holder M."/>
            <person name="Jhangiani S."/>
            <person name="Johnson A."/>
            <person name="Khan Z."/>
            <person name="Li Z."/>
            <person name="Liu W."/>
            <person name="Liu X."/>
            <person name="Perez L."/>
            <person name="Shen H."/>
            <person name="Wang Q."/>
            <person name="Watt J."/>
            <person name="Xi L."/>
            <person name="Xin Y."/>
            <person name="Zhou J."/>
            <person name="Deng J."/>
            <person name="Jiang H."/>
            <person name="Liu Y."/>
            <person name="Qu J."/>
            <person name="Song X.-Z."/>
            <person name="Zhang L."/>
            <person name="Villasana D."/>
            <person name="Johnson A."/>
            <person name="Liu J."/>
            <person name="Liyanage D."/>
            <person name="Lorensuhewa L."/>
            <person name="Robinson T."/>
            <person name="Song A."/>
            <person name="Song B.-B."/>
            <person name="Dinh H."/>
            <person name="Thornton R."/>
            <person name="Coyle M."/>
            <person name="Francisco L."/>
            <person name="Jackson L."/>
            <person name="Javaid M."/>
            <person name="Korchina V."/>
            <person name="Kovar C."/>
            <person name="Mata R."/>
            <person name="Mathew T."/>
            <person name="Ngo R."/>
            <person name="Nguyen L."/>
            <person name="Nguyen N."/>
            <person name="Okwuonu G."/>
            <person name="Ongeri F."/>
            <person name="Pham C."/>
            <person name="Simmons D."/>
            <person name="Wilczek-Boney K."/>
            <person name="Hale W."/>
            <person name="Jakkamsetti A."/>
            <person name="Pham P."/>
            <person name="Ruth R."/>
            <person name="San Lucas F."/>
            <person name="Warren J."/>
            <person name="Zhang J."/>
            <person name="Zhao Z."/>
            <person name="Zhou C."/>
            <person name="Zhu D."/>
            <person name="Lee S."/>
            <person name="Bess C."/>
            <person name="Blankenburg K."/>
            <person name="Forbes L."/>
            <person name="Fu Q."/>
            <person name="Gubbala S."/>
            <person name="Hirani K."/>
            <person name="Jayaseelan J.C."/>
            <person name="Lara F."/>
            <person name="Munidasa M."/>
            <person name="Palculict T."/>
            <person name="Patil S."/>
            <person name="Pu L.-L."/>
            <person name="Saada N."/>
            <person name="Tang L."/>
            <person name="Weissenberger G."/>
            <person name="Zhu Y."/>
            <person name="Hemphill L."/>
            <person name="Shang Y."/>
            <person name="Youmans B."/>
            <person name="Ayvaz T."/>
            <person name="Ross M."/>
            <person name="Santibanez J."/>
            <person name="Aqrawi P."/>
            <person name="Gross S."/>
            <person name="Joshi V."/>
            <person name="Fowler G."/>
            <person name="Nazareth L."/>
            <person name="Reid J."/>
            <person name="Worley K."/>
            <person name="Petrosino J."/>
            <person name="Highlander S."/>
            <person name="Gibbs R."/>
        </authorList>
    </citation>
    <scope>NUCLEOTIDE SEQUENCE [LARGE SCALE GENOMIC DNA]</scope>
    <source>
        <strain evidence="1">ATCC 33269</strain>
    </source>
</reference>
<comment type="caution">
    <text evidence="1">The sequence shown here is derived from an EMBL/GenBank/DDBJ whole genome shotgun (WGS) entry which is preliminary data.</text>
</comment>
<dbReference type="AlphaFoldDB" id="E7RM63"/>
<dbReference type="HOGENOM" id="CLU_3220237_0_0_10"/>
<dbReference type="Proteomes" id="UP000005580">
    <property type="component" value="Unassembled WGS sequence"/>
</dbReference>
<organism evidence="1 2">
    <name type="scientific">Hoylesella oralis ATCC 33269</name>
    <dbReference type="NCBI Taxonomy" id="873533"/>
    <lineage>
        <taxon>Bacteria</taxon>
        <taxon>Pseudomonadati</taxon>
        <taxon>Bacteroidota</taxon>
        <taxon>Bacteroidia</taxon>
        <taxon>Bacteroidales</taxon>
        <taxon>Prevotellaceae</taxon>
        <taxon>Hoylesella</taxon>
    </lineage>
</organism>
<proteinExistence type="predicted"/>
<evidence type="ECO:0000313" key="1">
    <source>
        <dbReference type="EMBL" id="EFZ37844.1"/>
    </source>
</evidence>
<sequence length="44" mass="5158">MIFPDKQLYYTARLQIFFVGAGQKKLQCRSRCANRMAVAYQDNI</sequence>